<organism evidence="1 2">
    <name type="scientific">Sulfitobacter alexandrii</name>
    <dbReference type="NCBI Taxonomy" id="1917485"/>
    <lineage>
        <taxon>Bacteria</taxon>
        <taxon>Pseudomonadati</taxon>
        <taxon>Pseudomonadota</taxon>
        <taxon>Alphaproteobacteria</taxon>
        <taxon>Rhodobacterales</taxon>
        <taxon>Roseobacteraceae</taxon>
        <taxon>Sulfitobacter</taxon>
    </lineage>
</organism>
<accession>A0A1J0WEH1</accession>
<dbReference type="AlphaFoldDB" id="A0A1J0WEH1"/>
<dbReference type="STRING" id="1917485.BOO69_04165"/>
<gene>
    <name evidence="1" type="ORF">BOO69_04165</name>
</gene>
<sequence>MIRAILPAVLLISACETAVGPAGTDLPFFGNGYRFDGDACRRVGEDAFTNPFLDDSADLVGCPADLENLGVFVLDTGAEEVARRDGFVLYSVPRR</sequence>
<dbReference type="KEGG" id="suam:BOO69_04165"/>
<dbReference type="PROSITE" id="PS51257">
    <property type="entry name" value="PROKAR_LIPOPROTEIN"/>
    <property type="match status" value="1"/>
</dbReference>
<evidence type="ECO:0000313" key="2">
    <source>
        <dbReference type="Proteomes" id="UP000181897"/>
    </source>
</evidence>
<dbReference type="EMBL" id="CP018076">
    <property type="protein sequence ID" value="APE42708.1"/>
    <property type="molecule type" value="Genomic_DNA"/>
</dbReference>
<name>A0A1J0WEH1_9RHOB</name>
<reference evidence="1 2" key="1">
    <citation type="submission" date="2016-11" db="EMBL/GenBank/DDBJ databases">
        <title>Complete genome sequence of Sulfitobacter sp. AM1-D1, a toxic bacteria associated with marine dinoflagellate Alexandrium minutum in East China Sea.</title>
        <authorList>
            <person name="Yang Q."/>
            <person name="Zhang X."/>
            <person name="Tian X."/>
        </authorList>
    </citation>
    <scope>NUCLEOTIDE SEQUENCE [LARGE SCALE GENOMIC DNA]</scope>
    <source>
        <strain evidence="1 2">AM1-D1</strain>
    </source>
</reference>
<protein>
    <recommendedName>
        <fullName evidence="3">Lipoprotein</fullName>
    </recommendedName>
</protein>
<dbReference type="RefSeq" id="WP_071970596.1">
    <property type="nucleotide sequence ID" value="NZ_CP018076.1"/>
</dbReference>
<proteinExistence type="predicted"/>
<dbReference type="Proteomes" id="UP000181897">
    <property type="component" value="Chromosome"/>
</dbReference>
<keyword evidence="2" id="KW-1185">Reference proteome</keyword>
<evidence type="ECO:0000313" key="1">
    <source>
        <dbReference type="EMBL" id="APE42708.1"/>
    </source>
</evidence>
<evidence type="ECO:0008006" key="3">
    <source>
        <dbReference type="Google" id="ProtNLM"/>
    </source>
</evidence>
<dbReference type="OrthoDB" id="7392270at2"/>